<reference evidence="3 4" key="1">
    <citation type="submission" date="2020-08" db="EMBL/GenBank/DDBJ databases">
        <title>Genome public.</title>
        <authorList>
            <person name="Liu C."/>
            <person name="Sun Q."/>
        </authorList>
    </citation>
    <scope>NUCLEOTIDE SEQUENCE [LARGE SCALE GENOMIC DNA]</scope>
    <source>
        <strain evidence="3 4">NSJ-43</strain>
    </source>
</reference>
<proteinExistence type="predicted"/>
<organism evidence="3 4">
    <name type="scientific">Lachnospira hominis</name>
    <name type="common">ex Liu et al. 2021</name>
    <dbReference type="NCBI Taxonomy" id="2763051"/>
    <lineage>
        <taxon>Bacteria</taxon>
        <taxon>Bacillati</taxon>
        <taxon>Bacillota</taxon>
        <taxon>Clostridia</taxon>
        <taxon>Lachnospirales</taxon>
        <taxon>Lachnospiraceae</taxon>
        <taxon>Lachnospira</taxon>
    </lineage>
</organism>
<evidence type="ECO:0000256" key="1">
    <source>
        <dbReference type="SAM" id="Phobius"/>
    </source>
</evidence>
<comment type="caution">
    <text evidence="3">The sequence shown here is derived from an EMBL/GenBank/DDBJ whole genome shotgun (WGS) entry which is preliminary data.</text>
</comment>
<evidence type="ECO:0000313" key="3">
    <source>
        <dbReference type="EMBL" id="MBC5680737.1"/>
    </source>
</evidence>
<dbReference type="EMBL" id="JACOPD010000004">
    <property type="protein sequence ID" value="MBC5680737.1"/>
    <property type="molecule type" value="Genomic_DNA"/>
</dbReference>
<name>A0ABR7FZX0_9FIRM</name>
<protein>
    <submittedName>
        <fullName evidence="3">Uncharacterized protein</fullName>
    </submittedName>
</protein>
<feature type="signal peptide" evidence="2">
    <location>
        <begin position="1"/>
        <end position="26"/>
    </location>
</feature>
<keyword evidence="1" id="KW-0472">Membrane</keyword>
<sequence length="625" mass="68569">MCAKNKKLKKFLCLSAAAMLAFLMCAACLLVPAKGENGPCDTGDRAFAYISVENDGDSSNPQGEYKTIYSVNSKDISTVEGISYDRASNTLTIENYNNTKNRIAMNMMGDDFKINIKGENHIGELTSYGDGWGGSITLTGNGTLYINENKYYETGIYMNAENTKSVITVGPECSVYVYSGQNAIVSSSNTTSDIIKAEGKISTQLQTEVTHPVKMTMIFAGYFSDTLEPWEGNVYTKEGDSAKYDCIQSTKSDGTVTYCYYELKKYDGFDKGYIGVKKEELSEKSSDYKMTDEIVKWYSADSLSGSTSTLVKDTKTGEEAYAVVSKYDSATGNSKGYLCKIIANFGIDEYNQETCLVDIDNPVADIANPNEYYVKLPDGYEAVGEEMTNIYNVSVKNEKVEFIGSSAAKDDKNNDVKKDEEVIEIPSDDKTVEADDFNEIINKNQDSDVIINSNNDISFKFEKGTMNQIDGVDKYDFTTEVVKEVENAGKLPAGVTSENFIQKIDFAYSGQLPAKAEIKIPVGTQYAGRTLYYSRLYDDGTIENIMSAAVDENGVITVEQDHCSVYLLTTTKLTQTHVSGSGTQAAAPNTGDSAPLAFMLLAVVISSFVLTVIGIVKKHKNSVFY</sequence>
<feature type="transmembrane region" description="Helical" evidence="1">
    <location>
        <begin position="596"/>
        <end position="616"/>
    </location>
</feature>
<accession>A0ABR7FZX0</accession>
<keyword evidence="1" id="KW-1133">Transmembrane helix</keyword>
<dbReference type="Proteomes" id="UP000628463">
    <property type="component" value="Unassembled WGS sequence"/>
</dbReference>
<keyword evidence="1" id="KW-0812">Transmembrane</keyword>
<gene>
    <name evidence="3" type="ORF">H8S01_07170</name>
</gene>
<dbReference type="RefSeq" id="WP_186836708.1">
    <property type="nucleotide sequence ID" value="NZ_JACOPD010000004.1"/>
</dbReference>
<evidence type="ECO:0000313" key="4">
    <source>
        <dbReference type="Proteomes" id="UP000628463"/>
    </source>
</evidence>
<keyword evidence="4" id="KW-1185">Reference proteome</keyword>
<evidence type="ECO:0000256" key="2">
    <source>
        <dbReference type="SAM" id="SignalP"/>
    </source>
</evidence>
<feature type="chain" id="PRO_5045989650" evidence="2">
    <location>
        <begin position="27"/>
        <end position="625"/>
    </location>
</feature>
<keyword evidence="2" id="KW-0732">Signal</keyword>